<reference evidence="2 3" key="1">
    <citation type="submission" date="2024-01" db="EMBL/GenBank/DDBJ databases">
        <title>Genome assemblies of Stephania.</title>
        <authorList>
            <person name="Yang L."/>
        </authorList>
    </citation>
    <scope>NUCLEOTIDE SEQUENCE [LARGE SCALE GENOMIC DNA]</scope>
    <source>
        <strain evidence="2">YNDBR</strain>
        <tissue evidence="2">Leaf</tissue>
    </source>
</reference>
<dbReference type="InterPro" id="IPR040262">
    <property type="entry name" value="At4g38062-like"/>
</dbReference>
<gene>
    <name evidence="2" type="ORF">Syun_019373</name>
</gene>
<evidence type="ECO:0000256" key="1">
    <source>
        <dbReference type="SAM" id="Coils"/>
    </source>
</evidence>
<dbReference type="PANTHER" id="PTHR45287:SF4">
    <property type="entry name" value="OS03G0691500 PROTEIN"/>
    <property type="match status" value="1"/>
</dbReference>
<dbReference type="Proteomes" id="UP001420932">
    <property type="component" value="Unassembled WGS sequence"/>
</dbReference>
<evidence type="ECO:0000313" key="3">
    <source>
        <dbReference type="Proteomes" id="UP001420932"/>
    </source>
</evidence>
<keyword evidence="3" id="KW-1185">Reference proteome</keyword>
<sequence>MGEDNMLVVVCKSYAVAGSLERYDEESGRIDRERHLHAIANEFGKSIKARFSFICVEHIRYLVDDLREKMADIDNHVGEEAGAKEVKRHFKETEFRRRHLEQENQDLLKSLKEFQESHIQEFLSASSLKKLRNKLRSLEQIHKECSRKSRAREVEWDLKMEELTRRLEPVQIRA</sequence>
<dbReference type="EMBL" id="JBBNAF010000008">
    <property type="protein sequence ID" value="KAK9121756.1"/>
    <property type="molecule type" value="Genomic_DNA"/>
</dbReference>
<keyword evidence="1" id="KW-0175">Coiled coil</keyword>
<organism evidence="2 3">
    <name type="scientific">Stephania yunnanensis</name>
    <dbReference type="NCBI Taxonomy" id="152371"/>
    <lineage>
        <taxon>Eukaryota</taxon>
        <taxon>Viridiplantae</taxon>
        <taxon>Streptophyta</taxon>
        <taxon>Embryophyta</taxon>
        <taxon>Tracheophyta</taxon>
        <taxon>Spermatophyta</taxon>
        <taxon>Magnoliopsida</taxon>
        <taxon>Ranunculales</taxon>
        <taxon>Menispermaceae</taxon>
        <taxon>Menispermoideae</taxon>
        <taxon>Cissampelideae</taxon>
        <taxon>Stephania</taxon>
    </lineage>
</organism>
<accession>A0AAP0IWE6</accession>
<evidence type="ECO:0000313" key="2">
    <source>
        <dbReference type="EMBL" id="KAK9121756.1"/>
    </source>
</evidence>
<dbReference type="AlphaFoldDB" id="A0AAP0IWE6"/>
<protein>
    <submittedName>
        <fullName evidence="2">Uncharacterized protein</fullName>
    </submittedName>
</protein>
<feature type="coiled-coil region" evidence="1">
    <location>
        <begin position="97"/>
        <end position="148"/>
    </location>
</feature>
<comment type="caution">
    <text evidence="2">The sequence shown here is derived from an EMBL/GenBank/DDBJ whole genome shotgun (WGS) entry which is preliminary data.</text>
</comment>
<dbReference type="PANTHER" id="PTHR45287">
    <property type="entry name" value="OS03G0691500 PROTEIN"/>
    <property type="match status" value="1"/>
</dbReference>
<name>A0AAP0IWE6_9MAGN</name>
<proteinExistence type="predicted"/>